<proteinExistence type="predicted"/>
<sequence length="318" mass="33977">MPPKATPRRAPSPFCTVANLVAAQQQPSQAPSPAPTTSAPSVRDCYATGPIPDMPWGRSTHSDRSQSGSAASSCTRTPGVATREQTPFPAGQSAPPQSNNKEDTTPVPLALSYNMGKEDSDAWRVRDALDTINRWMGQRGSGKTLSSEIKREISSSLVEMTRTAYTGLFGHHSDADTVPALDRVAALFTGLDDTIRGRKVSSSFSPEARTGDVTMCPAGPSRARSCMTRTPAASKQDKDKGRAGSQPPDPAPVHPQPRKQPKRRLVPFQQPPPPRRTFASVARQAAISVLQQPTATCSPPARPRKSAPAFTAHGPSRR</sequence>
<reference evidence="2" key="1">
    <citation type="submission" date="2021-02" db="EMBL/GenBank/DDBJ databases">
        <title>Psilocybe cubensis genome.</title>
        <authorList>
            <person name="Mckernan K.J."/>
            <person name="Crawford S."/>
            <person name="Trippe A."/>
            <person name="Kane L.T."/>
            <person name="Mclaughlin S."/>
        </authorList>
    </citation>
    <scope>NUCLEOTIDE SEQUENCE [LARGE SCALE GENOMIC DNA]</scope>
    <source>
        <strain evidence="2">MGC-MH-2018</strain>
    </source>
</reference>
<dbReference type="AlphaFoldDB" id="A0A8H8CKY6"/>
<feature type="compositionally biased region" description="Low complexity" evidence="1">
    <location>
        <begin position="22"/>
        <end position="41"/>
    </location>
</feature>
<organism evidence="2">
    <name type="scientific">Psilocybe cubensis</name>
    <name type="common">Psychedelic mushroom</name>
    <name type="synonym">Stropharia cubensis</name>
    <dbReference type="NCBI Taxonomy" id="181762"/>
    <lineage>
        <taxon>Eukaryota</taxon>
        <taxon>Fungi</taxon>
        <taxon>Dikarya</taxon>
        <taxon>Basidiomycota</taxon>
        <taxon>Agaricomycotina</taxon>
        <taxon>Agaricomycetes</taxon>
        <taxon>Agaricomycetidae</taxon>
        <taxon>Agaricales</taxon>
        <taxon>Agaricineae</taxon>
        <taxon>Strophariaceae</taxon>
        <taxon>Psilocybe</taxon>
    </lineage>
</organism>
<dbReference type="EMBL" id="JAFIQS010000004">
    <property type="protein sequence ID" value="KAG5170327.1"/>
    <property type="molecule type" value="Genomic_DNA"/>
</dbReference>
<evidence type="ECO:0000256" key="1">
    <source>
        <dbReference type="SAM" id="MobiDB-lite"/>
    </source>
</evidence>
<feature type="region of interest" description="Disordered" evidence="1">
    <location>
        <begin position="1"/>
        <end position="107"/>
    </location>
</feature>
<name>A0A8H8CKY6_PSICU</name>
<accession>A0A8H8CKY6</accession>
<protein>
    <submittedName>
        <fullName evidence="2">Uncharacterized protein</fullName>
    </submittedName>
</protein>
<gene>
    <name evidence="2" type="ORF">JR316_004716</name>
</gene>
<comment type="caution">
    <text evidence="2">The sequence shown here is derived from an EMBL/GenBank/DDBJ whole genome shotgun (WGS) entry which is preliminary data.</text>
</comment>
<evidence type="ECO:0000313" key="2">
    <source>
        <dbReference type="EMBL" id="KAG5170327.1"/>
    </source>
</evidence>
<feature type="region of interest" description="Disordered" evidence="1">
    <location>
        <begin position="201"/>
        <end position="318"/>
    </location>
</feature>
<feature type="compositionally biased region" description="Basic residues" evidence="1">
    <location>
        <begin position="256"/>
        <end position="265"/>
    </location>
</feature>